<proteinExistence type="predicted"/>
<reference evidence="1" key="1">
    <citation type="submission" date="2014-09" db="EMBL/GenBank/DDBJ databases">
        <authorList>
            <person name="Magalhaes I.L.F."/>
            <person name="Oliveira U."/>
            <person name="Santos F.R."/>
            <person name="Vidigal T.H.D.A."/>
            <person name="Brescovit A.D."/>
            <person name="Santos A.J."/>
        </authorList>
    </citation>
    <scope>NUCLEOTIDE SEQUENCE</scope>
    <source>
        <tissue evidence="1">Shoot tissue taken approximately 20 cm above the soil surface</tissue>
    </source>
</reference>
<reference evidence="1" key="2">
    <citation type="journal article" date="2015" name="Data Brief">
        <title>Shoot transcriptome of the giant reed, Arundo donax.</title>
        <authorList>
            <person name="Barrero R.A."/>
            <person name="Guerrero F.D."/>
            <person name="Moolhuijzen P."/>
            <person name="Goolsby J.A."/>
            <person name="Tidwell J."/>
            <person name="Bellgard S.E."/>
            <person name="Bellgard M.I."/>
        </authorList>
    </citation>
    <scope>NUCLEOTIDE SEQUENCE</scope>
    <source>
        <tissue evidence="1">Shoot tissue taken approximately 20 cm above the soil surface</tissue>
    </source>
</reference>
<organism evidence="1">
    <name type="scientific">Arundo donax</name>
    <name type="common">Giant reed</name>
    <name type="synonym">Donax arundinaceus</name>
    <dbReference type="NCBI Taxonomy" id="35708"/>
    <lineage>
        <taxon>Eukaryota</taxon>
        <taxon>Viridiplantae</taxon>
        <taxon>Streptophyta</taxon>
        <taxon>Embryophyta</taxon>
        <taxon>Tracheophyta</taxon>
        <taxon>Spermatophyta</taxon>
        <taxon>Magnoliopsida</taxon>
        <taxon>Liliopsida</taxon>
        <taxon>Poales</taxon>
        <taxon>Poaceae</taxon>
        <taxon>PACMAD clade</taxon>
        <taxon>Arundinoideae</taxon>
        <taxon>Arundineae</taxon>
        <taxon>Arundo</taxon>
    </lineage>
</organism>
<sequence>MQKRKSNSQWYLDLAFCC</sequence>
<dbReference type="AlphaFoldDB" id="A0A0A9A843"/>
<dbReference type="EMBL" id="GBRH01250634">
    <property type="protein sequence ID" value="JAD47261.1"/>
    <property type="molecule type" value="Transcribed_RNA"/>
</dbReference>
<evidence type="ECO:0000313" key="1">
    <source>
        <dbReference type="EMBL" id="JAD47261.1"/>
    </source>
</evidence>
<name>A0A0A9A843_ARUDO</name>
<accession>A0A0A9A843</accession>
<protein>
    <submittedName>
        <fullName evidence="1">Uncharacterized protein</fullName>
    </submittedName>
</protein>